<sequence length="389" mass="43337">MALVEEEALPVVDALDEAIFFVLGCSDLISAVDHKPLLKVFSDRSLKESSNARLRNLKEKTLRYKFRMVHVPGAQARSKGLIDWLRRLFGTFGIPDECAMDGGPEFTASATCRFLQDWGVCYHLSSVAQPHSKCRAEIGVKTVKCLITNNPDPQGSLNTDALQGAMLQYRSTPDPATKLSLAQSVFGRPMKDFIPILPAPLPSASLDLHHPTWNDTLAAREEALRNRHMREAERWTVCTRRLPPLAVSHYVRIQDQTGPHPNKWDKTDIIIEVRQFDQHINHPSQERRDIPVQAPQPQHTIYVDFRYTTQLLAKPAASPTLRPTTCPSTTPASNRLTPETTPSQSPTSTVPTAAAPAHLSTSSPESAVNTPSCPHPEHPHHQRPFLRAH</sequence>
<comment type="caution">
    <text evidence="2">The sequence shown here is derived from an EMBL/GenBank/DDBJ whole genome shotgun (WGS) entry which is preliminary data.</text>
</comment>
<dbReference type="InterPro" id="IPR012337">
    <property type="entry name" value="RNaseH-like_sf"/>
</dbReference>
<accession>A0AAD9QMJ2</accession>
<reference evidence="2" key="2">
    <citation type="journal article" date="2023" name="Science">
        <title>Genomic signatures of disease resistance in endangered staghorn corals.</title>
        <authorList>
            <person name="Vollmer S.V."/>
            <person name="Selwyn J.D."/>
            <person name="Despard B.A."/>
            <person name="Roesel C.L."/>
        </authorList>
    </citation>
    <scope>NUCLEOTIDE SEQUENCE</scope>
    <source>
        <strain evidence="2">K2</strain>
    </source>
</reference>
<feature type="compositionally biased region" description="Basic residues" evidence="1">
    <location>
        <begin position="378"/>
        <end position="389"/>
    </location>
</feature>
<dbReference type="EMBL" id="JARQWQ010000023">
    <property type="protein sequence ID" value="KAK2563997.1"/>
    <property type="molecule type" value="Genomic_DNA"/>
</dbReference>
<feature type="compositionally biased region" description="Polar residues" evidence="1">
    <location>
        <begin position="321"/>
        <end position="336"/>
    </location>
</feature>
<dbReference type="InterPro" id="IPR050951">
    <property type="entry name" value="Retrovirus_Pol_polyprotein"/>
</dbReference>
<dbReference type="SUPFAM" id="SSF53098">
    <property type="entry name" value="Ribonuclease H-like"/>
    <property type="match status" value="1"/>
</dbReference>
<evidence type="ECO:0000313" key="3">
    <source>
        <dbReference type="Proteomes" id="UP001249851"/>
    </source>
</evidence>
<dbReference type="GO" id="GO:0003676">
    <property type="term" value="F:nucleic acid binding"/>
    <property type="evidence" value="ECO:0007669"/>
    <property type="project" value="InterPro"/>
</dbReference>
<feature type="compositionally biased region" description="Polar residues" evidence="1">
    <location>
        <begin position="359"/>
        <end position="372"/>
    </location>
</feature>
<gene>
    <name evidence="2" type="ORF">P5673_012204</name>
</gene>
<dbReference type="Proteomes" id="UP001249851">
    <property type="component" value="Unassembled WGS sequence"/>
</dbReference>
<keyword evidence="3" id="KW-1185">Reference proteome</keyword>
<dbReference type="PANTHER" id="PTHR37984">
    <property type="entry name" value="PROTEIN CBG26694"/>
    <property type="match status" value="1"/>
</dbReference>
<evidence type="ECO:0008006" key="4">
    <source>
        <dbReference type="Google" id="ProtNLM"/>
    </source>
</evidence>
<dbReference type="AlphaFoldDB" id="A0AAD9QMJ2"/>
<dbReference type="Gene3D" id="3.30.420.10">
    <property type="entry name" value="Ribonuclease H-like superfamily/Ribonuclease H"/>
    <property type="match status" value="1"/>
</dbReference>
<name>A0AAD9QMJ2_ACRCE</name>
<evidence type="ECO:0000313" key="2">
    <source>
        <dbReference type="EMBL" id="KAK2563997.1"/>
    </source>
</evidence>
<organism evidence="2 3">
    <name type="scientific">Acropora cervicornis</name>
    <name type="common">Staghorn coral</name>
    <dbReference type="NCBI Taxonomy" id="6130"/>
    <lineage>
        <taxon>Eukaryota</taxon>
        <taxon>Metazoa</taxon>
        <taxon>Cnidaria</taxon>
        <taxon>Anthozoa</taxon>
        <taxon>Hexacorallia</taxon>
        <taxon>Scleractinia</taxon>
        <taxon>Astrocoeniina</taxon>
        <taxon>Acroporidae</taxon>
        <taxon>Acropora</taxon>
    </lineage>
</organism>
<dbReference type="InterPro" id="IPR036397">
    <property type="entry name" value="RNaseH_sf"/>
</dbReference>
<proteinExistence type="predicted"/>
<dbReference type="PANTHER" id="PTHR37984:SF7">
    <property type="entry name" value="INTEGRASE CATALYTIC DOMAIN-CONTAINING PROTEIN"/>
    <property type="match status" value="1"/>
</dbReference>
<feature type="region of interest" description="Disordered" evidence="1">
    <location>
        <begin position="314"/>
        <end position="389"/>
    </location>
</feature>
<protein>
    <recommendedName>
        <fullName evidence="4">Integrase catalytic domain-containing protein</fullName>
    </recommendedName>
</protein>
<feature type="compositionally biased region" description="Low complexity" evidence="1">
    <location>
        <begin position="337"/>
        <end position="357"/>
    </location>
</feature>
<evidence type="ECO:0000256" key="1">
    <source>
        <dbReference type="SAM" id="MobiDB-lite"/>
    </source>
</evidence>
<reference evidence="2" key="1">
    <citation type="journal article" date="2023" name="G3 (Bethesda)">
        <title>Whole genome assembly and annotation of the endangered Caribbean coral Acropora cervicornis.</title>
        <authorList>
            <person name="Selwyn J.D."/>
            <person name="Vollmer S.V."/>
        </authorList>
    </citation>
    <scope>NUCLEOTIDE SEQUENCE</scope>
    <source>
        <strain evidence="2">K2</strain>
    </source>
</reference>